<dbReference type="HAMAP" id="MF_01006">
    <property type="entry name" value="Undec_diphosphatase"/>
    <property type="match status" value="1"/>
</dbReference>
<dbReference type="PANTHER" id="PTHR30622:SF3">
    <property type="entry name" value="UNDECAPRENYL-DIPHOSPHATASE"/>
    <property type="match status" value="1"/>
</dbReference>
<keyword evidence="11 17" id="KW-0472">Membrane</keyword>
<comment type="catalytic activity">
    <reaction evidence="16 17">
        <text>di-trans,octa-cis-undecaprenyl diphosphate + H2O = di-trans,octa-cis-undecaprenyl phosphate + phosphate + H(+)</text>
        <dbReference type="Rhea" id="RHEA:28094"/>
        <dbReference type="ChEBI" id="CHEBI:15377"/>
        <dbReference type="ChEBI" id="CHEBI:15378"/>
        <dbReference type="ChEBI" id="CHEBI:43474"/>
        <dbReference type="ChEBI" id="CHEBI:58405"/>
        <dbReference type="ChEBI" id="CHEBI:60392"/>
        <dbReference type="EC" id="3.6.1.27"/>
    </reaction>
</comment>
<keyword evidence="13 17" id="KW-0961">Cell wall biogenesis/degradation</keyword>
<dbReference type="NCBIfam" id="NF001390">
    <property type="entry name" value="PRK00281.1-4"/>
    <property type="match status" value="1"/>
</dbReference>
<evidence type="ECO:0000256" key="13">
    <source>
        <dbReference type="ARBA" id="ARBA00023316"/>
    </source>
</evidence>
<dbReference type="PANTHER" id="PTHR30622">
    <property type="entry name" value="UNDECAPRENYL-DIPHOSPHATASE"/>
    <property type="match status" value="1"/>
</dbReference>
<evidence type="ECO:0000256" key="16">
    <source>
        <dbReference type="ARBA" id="ARBA00047594"/>
    </source>
</evidence>
<keyword evidence="5 17" id="KW-1003">Cell membrane</keyword>
<dbReference type="NCBIfam" id="NF001391">
    <property type="entry name" value="PRK00281.1-5"/>
    <property type="match status" value="1"/>
</dbReference>
<comment type="caution">
    <text evidence="18">The sequence shown here is derived from an EMBL/GenBank/DDBJ whole genome shotgun (WGS) entry which is preliminary data.</text>
</comment>
<evidence type="ECO:0000256" key="3">
    <source>
        <dbReference type="ARBA" id="ARBA00012374"/>
    </source>
</evidence>
<feature type="transmembrane region" description="Helical" evidence="17">
    <location>
        <begin position="271"/>
        <end position="291"/>
    </location>
</feature>
<keyword evidence="8 17" id="KW-0133">Cell shape</keyword>
<dbReference type="AlphaFoldDB" id="A0AAW9MR83"/>
<organism evidence="18 19">
    <name type="scientific">Citroniella saccharovorans</name>
    <dbReference type="NCBI Taxonomy" id="2053367"/>
    <lineage>
        <taxon>Bacteria</taxon>
        <taxon>Bacillati</taxon>
        <taxon>Bacillota</taxon>
        <taxon>Tissierellia</taxon>
        <taxon>Tissierellales</taxon>
        <taxon>Peptoniphilaceae</taxon>
        <taxon>Citroniella</taxon>
    </lineage>
</organism>
<keyword evidence="19" id="KW-1185">Reference proteome</keyword>
<evidence type="ECO:0000256" key="4">
    <source>
        <dbReference type="ARBA" id="ARBA00021581"/>
    </source>
</evidence>
<feature type="transmembrane region" description="Helical" evidence="17">
    <location>
        <begin position="212"/>
        <end position="230"/>
    </location>
</feature>
<accession>A0AAW9MR83</accession>
<evidence type="ECO:0000256" key="12">
    <source>
        <dbReference type="ARBA" id="ARBA00023251"/>
    </source>
</evidence>
<evidence type="ECO:0000256" key="7">
    <source>
        <dbReference type="ARBA" id="ARBA00022801"/>
    </source>
</evidence>
<evidence type="ECO:0000256" key="2">
    <source>
        <dbReference type="ARBA" id="ARBA00010621"/>
    </source>
</evidence>
<dbReference type="EMBL" id="JAYKOT010000003">
    <property type="protein sequence ID" value="MEB3429576.1"/>
    <property type="molecule type" value="Genomic_DNA"/>
</dbReference>
<evidence type="ECO:0000256" key="1">
    <source>
        <dbReference type="ARBA" id="ARBA00004651"/>
    </source>
</evidence>
<dbReference type="GO" id="GO:0046677">
    <property type="term" value="P:response to antibiotic"/>
    <property type="evidence" value="ECO:0007669"/>
    <property type="project" value="UniProtKB-UniRule"/>
</dbReference>
<dbReference type="Proteomes" id="UP001357733">
    <property type="component" value="Unassembled WGS sequence"/>
</dbReference>
<feature type="transmembrane region" description="Helical" evidence="17">
    <location>
        <begin position="106"/>
        <end position="124"/>
    </location>
</feature>
<dbReference type="NCBIfam" id="TIGR00753">
    <property type="entry name" value="undec_PP_bacA"/>
    <property type="match status" value="1"/>
</dbReference>
<comment type="subcellular location">
    <subcellularLocation>
        <location evidence="1 17">Cell membrane</location>
        <topology evidence="1 17">Multi-pass membrane protein</topology>
    </subcellularLocation>
</comment>
<feature type="transmembrane region" description="Helical" evidence="17">
    <location>
        <begin position="46"/>
        <end position="64"/>
    </location>
</feature>
<evidence type="ECO:0000313" key="18">
    <source>
        <dbReference type="EMBL" id="MEB3429576.1"/>
    </source>
</evidence>
<dbReference type="GO" id="GO:0050380">
    <property type="term" value="F:undecaprenyl-diphosphatase activity"/>
    <property type="evidence" value="ECO:0007669"/>
    <property type="project" value="UniProtKB-UniRule"/>
</dbReference>
<evidence type="ECO:0000256" key="15">
    <source>
        <dbReference type="ARBA" id="ARBA00032932"/>
    </source>
</evidence>
<evidence type="ECO:0000256" key="6">
    <source>
        <dbReference type="ARBA" id="ARBA00022692"/>
    </source>
</evidence>
<evidence type="ECO:0000256" key="5">
    <source>
        <dbReference type="ARBA" id="ARBA00022475"/>
    </source>
</evidence>
<comment type="miscellaneous">
    <text evidence="17">Bacitracin is thought to be involved in the inhibition of peptidoglycan synthesis by sequestering undecaprenyl diphosphate, thereby reducing the pool of lipid carrier available.</text>
</comment>
<comment type="function">
    <text evidence="17">Catalyzes the dephosphorylation of undecaprenyl diphosphate (UPP). Confers resistance to bacitracin.</text>
</comment>
<keyword evidence="6 17" id="KW-0812">Transmembrane</keyword>
<dbReference type="GO" id="GO:0071555">
    <property type="term" value="P:cell wall organization"/>
    <property type="evidence" value="ECO:0007669"/>
    <property type="project" value="UniProtKB-KW"/>
</dbReference>
<feature type="transmembrane region" description="Helical" evidence="17">
    <location>
        <begin position="136"/>
        <end position="152"/>
    </location>
</feature>
<reference evidence="18 19" key="1">
    <citation type="submission" date="2024-01" db="EMBL/GenBank/DDBJ databases">
        <title>Complete genome sequence of Citroniella saccharovorans strain M6.X9, isolated from human fecal sample.</title>
        <authorList>
            <person name="Cheng G."/>
            <person name="Westerholm M."/>
            <person name="Schnurer A."/>
        </authorList>
    </citation>
    <scope>NUCLEOTIDE SEQUENCE [LARGE SCALE GENOMIC DNA]</scope>
    <source>
        <strain evidence="18 19">DSM 29873</strain>
    </source>
</reference>
<keyword evidence="10 17" id="KW-1133">Transmembrane helix</keyword>
<evidence type="ECO:0000256" key="8">
    <source>
        <dbReference type="ARBA" id="ARBA00022960"/>
    </source>
</evidence>
<proteinExistence type="inferred from homology"/>
<evidence type="ECO:0000256" key="10">
    <source>
        <dbReference type="ARBA" id="ARBA00022989"/>
    </source>
</evidence>
<dbReference type="EC" id="3.6.1.27" evidence="3 17"/>
<comment type="similarity">
    <text evidence="2 17">Belongs to the UppP family.</text>
</comment>
<dbReference type="GO" id="GO:0009252">
    <property type="term" value="P:peptidoglycan biosynthetic process"/>
    <property type="evidence" value="ECO:0007669"/>
    <property type="project" value="UniProtKB-KW"/>
</dbReference>
<evidence type="ECO:0000256" key="11">
    <source>
        <dbReference type="ARBA" id="ARBA00023136"/>
    </source>
</evidence>
<protein>
    <recommendedName>
        <fullName evidence="4 17">Undecaprenyl-diphosphatase</fullName>
        <ecNumber evidence="3 17">3.6.1.27</ecNumber>
    </recommendedName>
    <alternativeName>
        <fullName evidence="15 17">Bacitracin resistance protein</fullName>
    </alternativeName>
    <alternativeName>
        <fullName evidence="14 17">Undecaprenyl pyrophosphate phosphatase</fullName>
    </alternativeName>
</protein>
<name>A0AAW9MR83_9FIRM</name>
<dbReference type="Pfam" id="PF02673">
    <property type="entry name" value="BacA"/>
    <property type="match status" value="1"/>
</dbReference>
<dbReference type="GO" id="GO:0005886">
    <property type="term" value="C:plasma membrane"/>
    <property type="evidence" value="ECO:0007669"/>
    <property type="project" value="UniProtKB-SubCell"/>
</dbReference>
<keyword evidence="12 17" id="KW-0046">Antibiotic resistance</keyword>
<keyword evidence="7 17" id="KW-0378">Hydrolase</keyword>
<dbReference type="RefSeq" id="WP_324620479.1">
    <property type="nucleotide sequence ID" value="NZ_JAYKOT010000003.1"/>
</dbReference>
<sequence length="293" mass="33467">MFMDFLKVLILSIVEGITEFLPISSTGHLIITNEFINLLDKDFTNTFNVIIQLGAILAVVVIYFQKLNPFSKKNLSENYLKKYKDMSMPNKIYNSFLNRNKSIMNLWKKIIVALIPSVILGLLFDDLIDKYLFNPYTVAIMLIVWGIGMILVENVNKNKESIINDFQDLNFISAFKIGCFQTLALVPGTSRSAATILGGLILGCDRLVATEFSFYLAIPTMLGATVLKVIKKLHLFTAYQWLLILIGMFFSFIVAYIAIKKLMQYLKNHDFKVFGYYRIIVGIIVLLYFSLIK</sequence>
<gene>
    <name evidence="17" type="primary">uppP</name>
    <name evidence="18" type="ORF">VLK81_06055</name>
</gene>
<feature type="transmembrane region" description="Helical" evidence="17">
    <location>
        <begin position="236"/>
        <end position="259"/>
    </location>
</feature>
<dbReference type="InterPro" id="IPR003824">
    <property type="entry name" value="UppP"/>
</dbReference>
<evidence type="ECO:0000313" key="19">
    <source>
        <dbReference type="Proteomes" id="UP001357733"/>
    </source>
</evidence>
<keyword evidence="9 17" id="KW-0573">Peptidoglycan synthesis</keyword>
<dbReference type="GO" id="GO:0008360">
    <property type="term" value="P:regulation of cell shape"/>
    <property type="evidence" value="ECO:0007669"/>
    <property type="project" value="UniProtKB-KW"/>
</dbReference>
<evidence type="ECO:0000256" key="9">
    <source>
        <dbReference type="ARBA" id="ARBA00022984"/>
    </source>
</evidence>
<evidence type="ECO:0000256" key="14">
    <source>
        <dbReference type="ARBA" id="ARBA00032707"/>
    </source>
</evidence>
<evidence type="ECO:0000256" key="17">
    <source>
        <dbReference type="HAMAP-Rule" id="MF_01006"/>
    </source>
</evidence>